<dbReference type="Proteomes" id="UP001630127">
    <property type="component" value="Unassembled WGS sequence"/>
</dbReference>
<evidence type="ECO:0000259" key="1">
    <source>
        <dbReference type="Pfam" id="PF03031"/>
    </source>
</evidence>
<dbReference type="PANTHER" id="PTHR46159:SF12">
    <property type="entry name" value="PROTEIN TESMIN_TSO1-LIKE CXC 3-RELATED"/>
    <property type="match status" value="1"/>
</dbReference>
<feature type="domain" description="FCP1 homology" evidence="1">
    <location>
        <begin position="128"/>
        <end position="170"/>
    </location>
</feature>
<dbReference type="PANTHER" id="PTHR46159">
    <property type="entry name" value="PROTEIN TESMIN/TSO1-LIKE CXC 2"/>
    <property type="match status" value="1"/>
</dbReference>
<dbReference type="EMBL" id="JBJUIK010000001">
    <property type="protein sequence ID" value="KAL3537507.1"/>
    <property type="molecule type" value="Genomic_DNA"/>
</dbReference>
<organism evidence="2 3">
    <name type="scientific">Cinchona calisaya</name>
    <dbReference type="NCBI Taxonomy" id="153742"/>
    <lineage>
        <taxon>Eukaryota</taxon>
        <taxon>Viridiplantae</taxon>
        <taxon>Streptophyta</taxon>
        <taxon>Embryophyta</taxon>
        <taxon>Tracheophyta</taxon>
        <taxon>Spermatophyta</taxon>
        <taxon>Magnoliopsida</taxon>
        <taxon>eudicotyledons</taxon>
        <taxon>Gunneridae</taxon>
        <taxon>Pentapetalae</taxon>
        <taxon>asterids</taxon>
        <taxon>lamiids</taxon>
        <taxon>Gentianales</taxon>
        <taxon>Rubiaceae</taxon>
        <taxon>Cinchonoideae</taxon>
        <taxon>Cinchoneae</taxon>
        <taxon>Cinchona</taxon>
    </lineage>
</organism>
<gene>
    <name evidence="2" type="ORF">ACH5RR_000873</name>
</gene>
<protein>
    <recommendedName>
        <fullName evidence="1">FCP1 homology domain-containing protein</fullName>
    </recommendedName>
</protein>
<dbReference type="InterPro" id="IPR023214">
    <property type="entry name" value="HAD_sf"/>
</dbReference>
<dbReference type="Pfam" id="PF03031">
    <property type="entry name" value="NIF"/>
    <property type="match status" value="1"/>
</dbReference>
<dbReference type="InterPro" id="IPR036412">
    <property type="entry name" value="HAD-like_sf"/>
</dbReference>
<proteinExistence type="predicted"/>
<keyword evidence="3" id="KW-1185">Reference proteome</keyword>
<dbReference type="AlphaFoldDB" id="A0ABD3B300"/>
<evidence type="ECO:0000313" key="2">
    <source>
        <dbReference type="EMBL" id="KAL3537507.1"/>
    </source>
</evidence>
<name>A0ABD3B300_9GENT</name>
<reference evidence="2 3" key="1">
    <citation type="submission" date="2024-11" db="EMBL/GenBank/DDBJ databases">
        <title>A near-complete genome assembly of Cinchona calisaya.</title>
        <authorList>
            <person name="Lian D.C."/>
            <person name="Zhao X.W."/>
            <person name="Wei L."/>
        </authorList>
    </citation>
    <scope>NUCLEOTIDE SEQUENCE [LARGE SCALE GENOMIC DNA]</scope>
    <source>
        <tissue evidence="2">Nenye</tissue>
    </source>
</reference>
<sequence length="347" mass="39011">MITAIEGHVEACRLLVYAGSNVKLSNKSRETAILLSQLNQNCEHFEKVMLEFAIEKGNCNAGDFYALYLHFGILKEKKVNISGNCLPFEGELNLANLSSILGKSFRVVNGALEYLETDLGITENTVARQVFGFQIDYGIPIESWFDDRSDKELLTLLPFLESLVRVEDVRPLIAKKINLREKIAAEVCSDWNLVKNLRAECFTELIHEDIVFASRRQIESGNPLAFAPKVIRSSDSLTEVGNELEHDAIRVVLDAPLAIDIKGVANCSRKSRPGETKQWRIYGRKLIEAQEMEMEVMMMPSSSVVPVDVNFDSISTPLDISTPSSAECFDTFIFCPNKPNLRIHHLR</sequence>
<dbReference type="InterPro" id="IPR044522">
    <property type="entry name" value="TSO1-like"/>
</dbReference>
<comment type="caution">
    <text evidence="2">The sequence shown here is derived from an EMBL/GenBank/DDBJ whole genome shotgun (WGS) entry which is preliminary data.</text>
</comment>
<accession>A0ABD3B300</accession>
<evidence type="ECO:0000313" key="3">
    <source>
        <dbReference type="Proteomes" id="UP001630127"/>
    </source>
</evidence>
<dbReference type="InterPro" id="IPR004274">
    <property type="entry name" value="FCP1_dom"/>
</dbReference>
<dbReference type="Gene3D" id="3.40.50.1000">
    <property type="entry name" value="HAD superfamily/HAD-like"/>
    <property type="match status" value="1"/>
</dbReference>
<dbReference type="SUPFAM" id="SSF56784">
    <property type="entry name" value="HAD-like"/>
    <property type="match status" value="1"/>
</dbReference>